<accession>A0A2P8D0P3</accession>
<dbReference type="AlphaFoldDB" id="A0A2P8D0P3"/>
<evidence type="ECO:0000313" key="3">
    <source>
        <dbReference type="EMBL" id="PSK90784.1"/>
    </source>
</evidence>
<dbReference type="RefSeq" id="WP_106524054.1">
    <property type="nucleotide sequence ID" value="NZ_PYGD01000007.1"/>
</dbReference>
<dbReference type="PANTHER" id="PTHR38467">
    <property type="match status" value="1"/>
</dbReference>
<dbReference type="Gene3D" id="3.40.50.300">
    <property type="entry name" value="P-loop containing nucleotide triphosphate hydrolases"/>
    <property type="match status" value="1"/>
</dbReference>
<comment type="caution">
    <text evidence="3">The sequence shown here is derived from an EMBL/GenBank/DDBJ whole genome shotgun (WGS) entry which is preliminary data.</text>
</comment>
<sequence length="814" mass="92945">MDKWIDDLVPIMGIENDSILSDQGDITIGYSVELPEIFSLSDVEYEAFHQAWVRAIRLLPKFSVFHKQDWITKCFYNTQEVPAGDFLGQSSARHFKDRPYVKHRCYIFITKKPEGRKLSSSMFSNLIRKTIVPEQTINTDLLQKFLDCCGQFKKIMEDSGFLKLQRLTDDELGSFKDKAGVVERYCYLLDEQDEFMIRDMEFGSGIKIGNQHCQLYTLADVADLPGLCGSRINYDKYSTDRTKFSMGFASSIGQLLPCNHIYNQYIFIEDDRATLKKLESKKLRLQSLSAYSRENTISRDSVNDFLNEAIGMQRLAVKAHFNVLVWSDDNEKLKEIKNQVSSAFAIIDAVAKEETAGAAQIFWAGIPGNAADFPINDTFDTFLEQASCFLNLEGAAKSVLPSQGIRFCDRLSSVPVYVDMFDAPRAAGVTSNMGVLCCGSSGAGKSMVINHILSSLYRQQSHCLIVDIGGSYKGLCELLKGYYFTYEETNPIRFNPFYLPDGQQLDTEKKESLKSLLVSLWKQENENFNRSEYVALSNALSGYYSFLNIHAEIFPCFNTFYEYLEKEYVALLKEHRVKERDFDVDNFLYVLRPYYQGGEFDYLLNATENLDLLAQQFIVFELDNIKDHPILFPVVTLIIVELFISKMRKLKGLRKVLCIDEAWKAIAKSGMAEFLKYAFKTIRKFNGVPIVITQELDDLISSPVIKDAIINNADIKILMDMRKFVNKFDKLQDALGLSEKSKTILLSVNKDDREIFIDLGGQIQRVYRNELCPEEYYAFTTEGKERVEVAQYAQDYGGIEAGIAALVKDKRKLK</sequence>
<gene>
    <name evidence="3" type="ORF">B0I18_107196</name>
</gene>
<dbReference type="NCBIfam" id="TIGR03783">
    <property type="entry name" value="Bac_Flav_CT_G"/>
    <property type="match status" value="1"/>
</dbReference>
<dbReference type="Pfam" id="PF12991">
    <property type="entry name" value="DUF3875"/>
    <property type="match status" value="1"/>
</dbReference>
<dbReference type="SUPFAM" id="SSF52540">
    <property type="entry name" value="P-loop containing nucleoside triphosphate hydrolases"/>
    <property type="match status" value="1"/>
</dbReference>
<dbReference type="InterPro" id="IPR053155">
    <property type="entry name" value="F-pilin_assembly_TraC"/>
</dbReference>
<dbReference type="Gene3D" id="1.10.8.730">
    <property type="match status" value="1"/>
</dbReference>
<dbReference type="OrthoDB" id="596266at2"/>
<evidence type="ECO:0000313" key="4">
    <source>
        <dbReference type="Proteomes" id="UP000240572"/>
    </source>
</evidence>
<dbReference type="InterPro" id="IPR043964">
    <property type="entry name" value="P-loop_TraG"/>
</dbReference>
<dbReference type="Proteomes" id="UP000240572">
    <property type="component" value="Unassembled WGS sequence"/>
</dbReference>
<protein>
    <submittedName>
        <fullName evidence="3">Conjugation system TraG family ATPase</fullName>
    </submittedName>
</protein>
<evidence type="ECO:0000259" key="2">
    <source>
        <dbReference type="Pfam" id="PF19044"/>
    </source>
</evidence>
<reference evidence="3 4" key="1">
    <citation type="submission" date="2018-03" db="EMBL/GenBank/DDBJ databases">
        <title>Genomic Encyclopedia of Type Strains, Phase III (KMG-III): the genomes of soil and plant-associated and newly described type strains.</title>
        <authorList>
            <person name="Whitman W."/>
        </authorList>
    </citation>
    <scope>NUCLEOTIDE SEQUENCE [LARGE SCALE GENOMIC DNA]</scope>
    <source>
        <strain evidence="3 4">CGMCC 1.12700</strain>
    </source>
</reference>
<feature type="domain" description="TraG P-loop" evidence="2">
    <location>
        <begin position="404"/>
        <end position="809"/>
    </location>
</feature>
<keyword evidence="4" id="KW-1185">Reference proteome</keyword>
<organism evidence="3 4">
    <name type="scientific">Taibaiella chishuiensis</name>
    <dbReference type="NCBI Taxonomy" id="1434707"/>
    <lineage>
        <taxon>Bacteria</taxon>
        <taxon>Pseudomonadati</taxon>
        <taxon>Bacteroidota</taxon>
        <taxon>Chitinophagia</taxon>
        <taxon>Chitinophagales</taxon>
        <taxon>Chitinophagaceae</taxon>
        <taxon>Taibaiella</taxon>
    </lineage>
</organism>
<dbReference type="Pfam" id="PF19044">
    <property type="entry name" value="P-loop_TraG"/>
    <property type="match status" value="1"/>
</dbReference>
<dbReference type="InterPro" id="IPR027417">
    <property type="entry name" value="P-loop_NTPase"/>
</dbReference>
<evidence type="ECO:0000259" key="1">
    <source>
        <dbReference type="Pfam" id="PF12991"/>
    </source>
</evidence>
<dbReference type="InterPro" id="IPR022509">
    <property type="entry name" value="Conjugation_ATPase_TraG"/>
</dbReference>
<dbReference type="EMBL" id="PYGD01000007">
    <property type="protein sequence ID" value="PSK90784.1"/>
    <property type="molecule type" value="Genomic_DNA"/>
</dbReference>
<dbReference type="InterPro" id="IPR024451">
    <property type="entry name" value="TraG_N_Bacteroidetes"/>
</dbReference>
<proteinExistence type="predicted"/>
<feature type="domain" description="TraG N-terminal Bacteroidetes" evidence="1">
    <location>
        <begin position="5"/>
        <end position="49"/>
    </location>
</feature>
<name>A0A2P8D0P3_9BACT</name>
<dbReference type="PANTHER" id="PTHR38467:SF1">
    <property type="entry name" value="CONJUGATIVE TRANSFER: ASSEMBLY"/>
    <property type="match status" value="1"/>
</dbReference>